<dbReference type="SUPFAM" id="SSF47370">
    <property type="entry name" value="Bromodomain"/>
    <property type="match status" value="3"/>
</dbReference>
<evidence type="ECO:0000313" key="13">
    <source>
        <dbReference type="EMBL" id="SPO25361.1"/>
    </source>
</evidence>
<name>A0A5C3E784_9BASI</name>
<keyword evidence="14" id="KW-1185">Reference proteome</keyword>
<dbReference type="GO" id="GO:0006367">
    <property type="term" value="P:transcription initiation at RNA polymerase II promoter"/>
    <property type="evidence" value="ECO:0007669"/>
    <property type="project" value="TreeGrafter"/>
</dbReference>
<dbReference type="FunFam" id="1.20.920.10:FF:000071">
    <property type="entry name" value="Unplaced genomic scaffold supercont1.3, whole genome shotgun sequence"/>
    <property type="match status" value="1"/>
</dbReference>
<organism evidence="13 14">
    <name type="scientific">Ustilago trichophora</name>
    <dbReference type="NCBI Taxonomy" id="86804"/>
    <lineage>
        <taxon>Eukaryota</taxon>
        <taxon>Fungi</taxon>
        <taxon>Dikarya</taxon>
        <taxon>Basidiomycota</taxon>
        <taxon>Ustilaginomycotina</taxon>
        <taxon>Ustilaginomycetes</taxon>
        <taxon>Ustilaginales</taxon>
        <taxon>Ustilaginaceae</taxon>
        <taxon>Ustilago</taxon>
    </lineage>
</organism>
<evidence type="ECO:0000256" key="3">
    <source>
        <dbReference type="ARBA" id="ARBA00017363"/>
    </source>
</evidence>
<dbReference type="InterPro" id="IPR057345">
    <property type="entry name" value="Ig-like_TAF2"/>
</dbReference>
<evidence type="ECO:0000259" key="12">
    <source>
        <dbReference type="PROSITE" id="PS50014"/>
    </source>
</evidence>
<evidence type="ECO:0000256" key="5">
    <source>
        <dbReference type="ARBA" id="ARBA00023117"/>
    </source>
</evidence>
<feature type="compositionally biased region" description="Pro residues" evidence="11">
    <location>
        <begin position="1433"/>
        <end position="1448"/>
    </location>
</feature>
<feature type="domain" description="Bromo" evidence="12">
    <location>
        <begin position="1728"/>
        <end position="1802"/>
    </location>
</feature>
<comment type="subcellular location">
    <subcellularLocation>
        <location evidence="1">Nucleus</location>
    </subcellularLocation>
</comment>
<dbReference type="SUPFAM" id="SSF55486">
    <property type="entry name" value="Metalloproteases ('zincins'), catalytic domain"/>
    <property type="match status" value="1"/>
</dbReference>
<dbReference type="GO" id="GO:0005669">
    <property type="term" value="C:transcription factor TFIID complex"/>
    <property type="evidence" value="ECO:0007669"/>
    <property type="project" value="InterPro"/>
</dbReference>
<dbReference type="PRINTS" id="PR00503">
    <property type="entry name" value="BROMODOMAIN"/>
</dbReference>
<dbReference type="PANTHER" id="PTHR15137:SF9">
    <property type="entry name" value="TRANSCRIPTION INITIATION FACTOR TFIID SUBUNIT 2"/>
    <property type="match status" value="1"/>
</dbReference>
<dbReference type="GO" id="GO:0003682">
    <property type="term" value="F:chromatin binding"/>
    <property type="evidence" value="ECO:0007669"/>
    <property type="project" value="TreeGrafter"/>
</dbReference>
<dbReference type="EMBL" id="OOIN01000011">
    <property type="protein sequence ID" value="SPO25361.1"/>
    <property type="molecule type" value="Genomic_DNA"/>
</dbReference>
<dbReference type="Gene3D" id="1.20.920.10">
    <property type="entry name" value="Bromodomain-like"/>
    <property type="match status" value="3"/>
</dbReference>
<dbReference type="SUPFAM" id="SSF63737">
    <property type="entry name" value="Leukotriene A4 hydrolase N-terminal domain"/>
    <property type="match status" value="1"/>
</dbReference>
<feature type="compositionally biased region" description="Low complexity" evidence="11">
    <location>
        <begin position="1546"/>
        <end position="1571"/>
    </location>
</feature>
<dbReference type="InterPro" id="IPR001487">
    <property type="entry name" value="Bromodomain"/>
</dbReference>
<accession>A0A5C3E784</accession>
<feature type="compositionally biased region" description="Gly residues" evidence="11">
    <location>
        <begin position="1827"/>
        <end position="1840"/>
    </location>
</feature>
<keyword evidence="7" id="KW-0539">Nucleus</keyword>
<feature type="compositionally biased region" description="Low complexity" evidence="11">
    <location>
        <begin position="1374"/>
        <end position="1393"/>
    </location>
</feature>
<dbReference type="GO" id="GO:0016251">
    <property type="term" value="F:RNA polymerase II general transcription initiation factor activity"/>
    <property type="evidence" value="ECO:0007669"/>
    <property type="project" value="TreeGrafter"/>
</dbReference>
<sequence length="1867" mass="203399">MSKQRGTAAYRGFTVSHQRVVLDLGFSGTLVGFTELTIVPTHRSLRTIHLNCRQAFVQSVSIAGHPAEFSYADHLTGASISDTRDVHRYPELKRRIYAAASDGAHGELSILIPPDVHVQTASRPPSIAPDDAPTPGGSASTELAPITVRVDYYLKDPTDGIQFMRPTADAPYRVPHLFTIASSPDAARCWVPCVDSLWERCTWEFELIVPKSLSTAEEGEETPDIPGSSALEHAAASNAHPSDPDSQVVVVCTGDLMEQITHPNNPSKTVFCYTQAVPTSVQHVAFAAGPFHIMRIEAANRHTAQPSASIVTDVTAGVPPVMDDSGQPEILAFCLPGREEELRSSISFTRQALDFFSQEYGSYPFGAFRMVFVDEPPQDCTTQSMMAICTNDLLHPASVIDQAIGNRQVLSHAIAFQWVGINIIQATWADTWLVNGLSLYINGLFLRRLMGNNEYRFRLKKDLDRLCAWDIGMPPLYEAGAFEAPDPATLPFVNLKAPLVLHILDRRLRKMGASVGLGRVIPKVFLQAMTGEMTNNMLSTQHFLRTCRKVSGADLRLFTEHWIRGSGCPRFICSANFNRKKLLIEMHIRQEVPAAQFAAARPGDALAANAVPLFEGQMTVRIHEADGTPYEHVLEIKGPAKRYEVPFNTKYKRVRRNTKRFQARQAAAAAAAQGDQEAQEAIGLIDLGFGLGMWEDEKAREEWKVADWTEEDEEKMSSAPYEWIRMDADFEWLASIHFEQPDYMWVSQLQRDRDVVAQVSAVHALAQMPSLVTCSMLTRTVLVSKYFYRVRTEAVHALVHCAIPQLENLGLFHLLKLFRTQFCHDPPDEASIENPLDVPCIPRANDFSDAADYFLQRALIHAISRVRNPDGRTPPQVKRFLINLLRYNDNSTNHFVDDFYLAGAINALASAFIPVDSAMAVTQDNDVANEENFLLAHAIAEVERLQELDRLVPSYHNVITLASLDFQVAMMLANLKPRDLQLFFTYTRQGNFVPVRVAALNCLLLVGNLDHRIIARYCFALLRLDESRTVKRALARALCEGLAVAMSTGVFGGGGLRGPEALLIEEDSGHVNAAEKARDAQLEAMLKTLKKEIGRSAGVREGFLSALLAPSVDVEARWAMLKLGELLFRPAEEKDLPLQHKVQLRVRMPSAQSAIDASALESPSISKIKLVRPSPATAGDELLPKTPSSAAPTNGPRVAFETPEKPKHAESSADRKKIKPKKIKPLAPGQASGMSFADLTACRNTLKKLMQSKHAAIFLNPVDPVRDQAVDYFDIIKEPMDLGSILNKLDSGQYKDRHELRADFELMIRNAKTFTPDPKAYAHKQAVGLEKVFGPLWSRMEKTLEQSAARQKAAQDAALVNEQNAAASDTPDRSSPAKPDAAPTAAPSTSSTAGNGAVRESSTPSAAPTKVSLKFKLKTKPAGEEAPVVSTPTPKPRPPASEPSPAPASTPSSTTLKLKKPLIKLKKSNDSESAVPATPSPAPPAVARELTPQSVDDDILEALGESVPKASKAKLVKLSASSARAAMSPSPATVAAAATPVRASPAAAPAASPSTKKSKPSSSAAPSTPVSNGAIASVSSGGSPSKDIAKWAEKDPVGATATIPMSGKKCKVLLQVIKKSPFSIFFRFPVDPVRDGLPTYLDEIKEPMDLSTMDKKVNQAAYATMGDFAADMELIFANCRQFNPPGTEPCQHADELERLWRKEWAKTVTPRLEANEKRALVGLVNRLKTHQSSLIFREPVDPVALGIPTYFDIIPRKDARDLSLIESKLKGDKYDSFAAFDADVKLMLKNCYTFNAADVAIVDIAKAFEGYYKREFGHAKQQAGVSGASGGGGDKGAGTGGKRKLSVTPANGGGSAAGGSSKKLKSG</sequence>
<feature type="domain" description="Bromo" evidence="12">
    <location>
        <begin position="1618"/>
        <end position="1690"/>
    </location>
</feature>
<dbReference type="InterPro" id="IPR018359">
    <property type="entry name" value="Bromodomain_CS"/>
</dbReference>
<reference evidence="13 14" key="1">
    <citation type="submission" date="2018-03" db="EMBL/GenBank/DDBJ databases">
        <authorList>
            <person name="Guldener U."/>
        </authorList>
    </citation>
    <scope>NUCLEOTIDE SEQUENCE [LARGE SCALE GENOMIC DNA]</scope>
    <source>
        <strain evidence="13 14">NBRC100155</strain>
    </source>
</reference>
<keyword evidence="6" id="KW-0804">Transcription</keyword>
<feature type="region of interest" description="Disordered" evidence="11">
    <location>
        <begin position="1546"/>
        <end position="1589"/>
    </location>
</feature>
<dbReference type="SMART" id="SM00297">
    <property type="entry name" value="BROMO"/>
    <property type="match status" value="3"/>
</dbReference>
<dbReference type="InterPro" id="IPR037813">
    <property type="entry name" value="TAF2"/>
</dbReference>
<proteinExistence type="inferred from homology"/>
<keyword evidence="4" id="KW-0805">Transcription regulation</keyword>
<dbReference type="Gene3D" id="1.10.390.10">
    <property type="entry name" value="Neutral Protease Domain 2"/>
    <property type="match status" value="1"/>
</dbReference>
<evidence type="ECO:0000256" key="7">
    <source>
        <dbReference type="ARBA" id="ARBA00023242"/>
    </source>
</evidence>
<evidence type="ECO:0000256" key="2">
    <source>
        <dbReference type="ARBA" id="ARBA00010937"/>
    </source>
</evidence>
<dbReference type="CDD" id="cd09839">
    <property type="entry name" value="M1_like_TAF2"/>
    <property type="match status" value="1"/>
</dbReference>
<evidence type="ECO:0000256" key="9">
    <source>
        <dbReference type="ARBA" id="ARBA00076306"/>
    </source>
</evidence>
<dbReference type="PROSITE" id="PS50014">
    <property type="entry name" value="BROMODOMAIN_2"/>
    <property type="match status" value="3"/>
</dbReference>
<evidence type="ECO:0000256" key="11">
    <source>
        <dbReference type="SAM" id="MobiDB-lite"/>
    </source>
</evidence>
<dbReference type="GO" id="GO:0006325">
    <property type="term" value="P:chromatin organization"/>
    <property type="evidence" value="ECO:0007669"/>
    <property type="project" value="UniProtKB-ARBA"/>
</dbReference>
<evidence type="ECO:0000313" key="14">
    <source>
        <dbReference type="Proteomes" id="UP000324022"/>
    </source>
</evidence>
<dbReference type="InterPro" id="IPR027268">
    <property type="entry name" value="Peptidase_M4/M1_CTD_sf"/>
</dbReference>
<feature type="domain" description="Bromo" evidence="12">
    <location>
        <begin position="1250"/>
        <end position="1322"/>
    </location>
</feature>
<feature type="region of interest" description="Disordered" evidence="11">
    <location>
        <begin position="1347"/>
        <end position="1517"/>
    </location>
</feature>
<dbReference type="Pfam" id="PF25316">
    <property type="entry name" value="TAF2_3rd"/>
    <property type="match status" value="1"/>
</dbReference>
<feature type="compositionally biased region" description="Basic residues" evidence="11">
    <location>
        <begin position="1457"/>
        <end position="1466"/>
    </location>
</feature>
<evidence type="ECO:0000256" key="4">
    <source>
        <dbReference type="ARBA" id="ARBA00023015"/>
    </source>
</evidence>
<keyword evidence="5 10" id="KW-0103">Bromodomain</keyword>
<dbReference type="Pfam" id="PF25577">
    <property type="entry name" value="TPR_TAF2_C"/>
    <property type="match status" value="1"/>
</dbReference>
<dbReference type="InterPro" id="IPR042097">
    <property type="entry name" value="Aminopeptidase_N-like_N_sf"/>
</dbReference>
<evidence type="ECO:0000256" key="10">
    <source>
        <dbReference type="PROSITE-ProRule" id="PRU00035"/>
    </source>
</evidence>
<dbReference type="Pfam" id="PF00439">
    <property type="entry name" value="Bromodomain"/>
    <property type="match status" value="3"/>
</dbReference>
<dbReference type="Gene3D" id="2.60.40.1730">
    <property type="entry name" value="tricorn interacting facor f3 domain"/>
    <property type="match status" value="1"/>
</dbReference>
<evidence type="ECO:0000256" key="1">
    <source>
        <dbReference type="ARBA" id="ARBA00004123"/>
    </source>
</evidence>
<feature type="region of interest" description="Disordered" evidence="11">
    <location>
        <begin position="1176"/>
        <end position="1230"/>
    </location>
</feature>
<gene>
    <name evidence="13" type="ORF">UTRI_03226_B</name>
</gene>
<dbReference type="FunFam" id="1.10.390.10:FF:000011">
    <property type="entry name" value="Transcription initiation factor TFIID subunit"/>
    <property type="match status" value="1"/>
</dbReference>
<comment type="similarity">
    <text evidence="2">Belongs to the TAF2 family.</text>
</comment>
<dbReference type="InterPro" id="IPR036427">
    <property type="entry name" value="Bromodomain-like_sf"/>
</dbReference>
<dbReference type="Proteomes" id="UP000324022">
    <property type="component" value="Unassembled WGS sequence"/>
</dbReference>
<dbReference type="CDD" id="cd04369">
    <property type="entry name" value="Bromodomain"/>
    <property type="match status" value="1"/>
</dbReference>
<protein>
    <recommendedName>
        <fullName evidence="3">Transcription initiation factor TFIID subunit 2</fullName>
    </recommendedName>
    <alternativeName>
        <fullName evidence="9">TBP-associated factor 2</fullName>
    </alternativeName>
</protein>
<evidence type="ECO:0000256" key="8">
    <source>
        <dbReference type="ARBA" id="ARBA00025346"/>
    </source>
</evidence>
<feature type="region of interest" description="Disordered" evidence="11">
    <location>
        <begin position="121"/>
        <end position="141"/>
    </location>
</feature>
<dbReference type="OrthoDB" id="308861at2759"/>
<evidence type="ECO:0000256" key="6">
    <source>
        <dbReference type="ARBA" id="ARBA00023163"/>
    </source>
</evidence>
<dbReference type="PROSITE" id="PS00633">
    <property type="entry name" value="BROMODOMAIN_1"/>
    <property type="match status" value="2"/>
</dbReference>
<comment type="function">
    <text evidence="8">Functions as a component of the DNA-binding general transcription factor complex TFIID. Binding of TFIID to a promoter (with or without TATA element) is the initial step in pre-initiation complex (PIC) formation. TFIID plays a key role in the regulation of gene expression by RNA polymerase II through different activities such as transcription activator interaction, core promoter recognition and selectivity, TFIIA and TFIIB interaction, chromatin modification (histone acetylation by TAF1), facilitation of DNA opening and initiation of transcription.</text>
</comment>
<dbReference type="InterPro" id="IPR057991">
    <property type="entry name" value="TPR_TAF2_C"/>
</dbReference>
<dbReference type="GO" id="GO:0000976">
    <property type="term" value="F:transcription cis-regulatory region binding"/>
    <property type="evidence" value="ECO:0007669"/>
    <property type="project" value="TreeGrafter"/>
</dbReference>
<feature type="compositionally biased region" description="Low complexity" evidence="11">
    <location>
        <begin position="1347"/>
        <end position="1358"/>
    </location>
</feature>
<feature type="compositionally biased region" description="Basic and acidic residues" evidence="11">
    <location>
        <begin position="1202"/>
        <end position="1215"/>
    </location>
</feature>
<dbReference type="PANTHER" id="PTHR15137">
    <property type="entry name" value="TRANSCRIPTION INITIATION FACTOR TFIID"/>
    <property type="match status" value="1"/>
</dbReference>
<feature type="region of interest" description="Disordered" evidence="11">
    <location>
        <begin position="1823"/>
        <end position="1867"/>
    </location>
</feature>